<dbReference type="EMBL" id="BAAAPN010000020">
    <property type="protein sequence ID" value="GAA1749976.1"/>
    <property type="molecule type" value="Genomic_DNA"/>
</dbReference>
<comment type="caution">
    <text evidence="2">The sequence shown here is derived from an EMBL/GenBank/DDBJ whole genome shotgun (WGS) entry which is preliminary data.</text>
</comment>
<reference evidence="2 3" key="1">
    <citation type="journal article" date="2019" name="Int. J. Syst. Evol. Microbiol.">
        <title>The Global Catalogue of Microorganisms (GCM) 10K type strain sequencing project: providing services to taxonomists for standard genome sequencing and annotation.</title>
        <authorList>
            <consortium name="The Broad Institute Genomics Platform"/>
            <consortium name="The Broad Institute Genome Sequencing Center for Infectious Disease"/>
            <person name="Wu L."/>
            <person name="Ma J."/>
        </authorList>
    </citation>
    <scope>NUCLEOTIDE SEQUENCE [LARGE SCALE GENOMIC DNA]</scope>
    <source>
        <strain evidence="2 3">JCM 15591</strain>
    </source>
</reference>
<accession>A0ABN2K7I4</accession>
<evidence type="ECO:0000313" key="3">
    <source>
        <dbReference type="Proteomes" id="UP001501475"/>
    </source>
</evidence>
<gene>
    <name evidence="2" type="ORF">GCM10009810_07950</name>
</gene>
<name>A0ABN2K7I4_9MICO</name>
<protein>
    <recommendedName>
        <fullName evidence="1">Transposase IS204/IS1001/IS1096/IS1165 DDE domain-containing protein</fullName>
    </recommendedName>
</protein>
<keyword evidence="3" id="KW-1185">Reference proteome</keyword>
<proteinExistence type="predicted"/>
<organism evidence="2 3">
    <name type="scientific">Nostocoides vanveenii</name>
    <dbReference type="NCBI Taxonomy" id="330835"/>
    <lineage>
        <taxon>Bacteria</taxon>
        <taxon>Bacillati</taxon>
        <taxon>Actinomycetota</taxon>
        <taxon>Actinomycetes</taxon>
        <taxon>Micrococcales</taxon>
        <taxon>Intrasporangiaceae</taxon>
        <taxon>Nostocoides</taxon>
    </lineage>
</organism>
<evidence type="ECO:0000259" key="1">
    <source>
        <dbReference type="Pfam" id="PF01610"/>
    </source>
</evidence>
<dbReference type="InterPro" id="IPR002560">
    <property type="entry name" value="Transposase_DDE"/>
</dbReference>
<evidence type="ECO:0000313" key="2">
    <source>
        <dbReference type="EMBL" id="GAA1749976.1"/>
    </source>
</evidence>
<dbReference type="Proteomes" id="UP001501475">
    <property type="component" value="Unassembled WGS sequence"/>
</dbReference>
<dbReference type="Pfam" id="PF01610">
    <property type="entry name" value="DDE_Tnp_ISL3"/>
    <property type="match status" value="1"/>
</dbReference>
<feature type="domain" description="Transposase IS204/IS1001/IS1096/IS1165 DDE" evidence="1">
    <location>
        <begin position="2"/>
        <end position="122"/>
    </location>
</feature>
<sequence>MLKLATAVVDDVRRRVQQEIHGHRGRKNDPLYRVRNILRSGAENLTDRQKARLAAAWAADERHLEVEVAWLCAQQVRSVYHQDTHAAGRAIAEKILDEFPACPIREVKRLGKTLNQWRTEFLVGVVTFSDPG</sequence>